<dbReference type="Pfam" id="PF13595">
    <property type="entry name" value="DUF4138"/>
    <property type="match status" value="1"/>
</dbReference>
<accession>A0A1A9I574</accession>
<dbReference type="InterPro" id="IPR022298">
    <property type="entry name" value="Conjug_transposon_TraN"/>
</dbReference>
<dbReference type="STRING" id="1176587.A8C56_12550"/>
<reference evidence="1 2" key="1">
    <citation type="submission" date="2016-05" db="EMBL/GenBank/DDBJ databases">
        <title>Niabella ginsenosidivorans BS26 whole genome sequencing.</title>
        <authorList>
            <person name="Im W.T."/>
            <person name="Siddiqi M.Z."/>
        </authorList>
    </citation>
    <scope>NUCLEOTIDE SEQUENCE [LARGE SCALE GENOMIC DNA]</scope>
    <source>
        <strain evidence="1 2">BS26</strain>
    </source>
</reference>
<gene>
    <name evidence="1" type="ORF">A8C56_12550</name>
</gene>
<dbReference type="EMBL" id="CP015772">
    <property type="protein sequence ID" value="ANH81704.1"/>
    <property type="molecule type" value="Genomic_DNA"/>
</dbReference>
<sequence length="265" mass="29855">MGIFFLFAVKTVIAQDTELPATTIAPYDISVSYHQTTNLIFPYAVKSVDIGSNTVLAQKAKNVENILQLKAGTEQFTPTNISVVTDDDTFYSFVLHYTDNPSNLNISFANGGPVQLAGNLPNARLLEQEAWQVAAKRSFMHLKQNEQALNLKLNGMFYSEKNLWLKLGITNQSEVDFQPAYLRFFLRDKKQVKRTALNETEILPLFKPSLYTVKGNASSVWPVAFKPFTVPKHQRLIVQASDESGGRMIVLPIKSRFFLKAHRLP</sequence>
<evidence type="ECO:0000313" key="2">
    <source>
        <dbReference type="Proteomes" id="UP000077667"/>
    </source>
</evidence>
<name>A0A1A9I574_9BACT</name>
<dbReference type="Proteomes" id="UP000077667">
    <property type="component" value="Chromosome"/>
</dbReference>
<dbReference type="AlphaFoldDB" id="A0A1A9I574"/>
<dbReference type="KEGG" id="nia:A8C56_12550"/>
<organism evidence="1 2">
    <name type="scientific">Niabella ginsenosidivorans</name>
    <dbReference type="NCBI Taxonomy" id="1176587"/>
    <lineage>
        <taxon>Bacteria</taxon>
        <taxon>Pseudomonadati</taxon>
        <taxon>Bacteroidota</taxon>
        <taxon>Chitinophagia</taxon>
        <taxon>Chitinophagales</taxon>
        <taxon>Chitinophagaceae</taxon>
        <taxon>Niabella</taxon>
    </lineage>
</organism>
<keyword evidence="2" id="KW-1185">Reference proteome</keyword>
<evidence type="ECO:0000313" key="1">
    <source>
        <dbReference type="EMBL" id="ANH81704.1"/>
    </source>
</evidence>
<proteinExistence type="predicted"/>
<protein>
    <submittedName>
        <fullName evidence="1">Conjugative transposon protein TraN</fullName>
    </submittedName>
</protein>
<dbReference type="NCBIfam" id="TIGR03780">
    <property type="entry name" value="Bac_Flav_CT_N"/>
    <property type="match status" value="1"/>
</dbReference>